<dbReference type="Gene3D" id="1.20.1280.50">
    <property type="match status" value="1"/>
</dbReference>
<dbReference type="Pfam" id="PF12937">
    <property type="entry name" value="F-box-like"/>
    <property type="match status" value="1"/>
</dbReference>
<feature type="region of interest" description="Disordered" evidence="1">
    <location>
        <begin position="177"/>
        <end position="197"/>
    </location>
</feature>
<evidence type="ECO:0000256" key="1">
    <source>
        <dbReference type="SAM" id="MobiDB-lite"/>
    </source>
</evidence>
<evidence type="ECO:0000259" key="2">
    <source>
        <dbReference type="PROSITE" id="PS50181"/>
    </source>
</evidence>
<evidence type="ECO:0000313" key="3">
    <source>
        <dbReference type="EMBL" id="THG18437.1"/>
    </source>
</evidence>
<feature type="compositionally biased region" description="Acidic residues" evidence="1">
    <location>
        <begin position="187"/>
        <end position="197"/>
    </location>
</feature>
<comment type="caution">
    <text evidence="3">The sequence shown here is derived from an EMBL/GenBank/DDBJ whole genome shotgun (WGS) entry which is preliminary data.</text>
</comment>
<reference evidence="3 4" key="1">
    <citation type="journal article" date="2018" name="Proc. Natl. Acad. Sci. U.S.A.">
        <title>Draft genome sequence of Camellia sinensis var. sinensis provides insights into the evolution of the tea genome and tea quality.</title>
        <authorList>
            <person name="Wei C."/>
            <person name="Yang H."/>
            <person name="Wang S."/>
            <person name="Zhao J."/>
            <person name="Liu C."/>
            <person name="Gao L."/>
            <person name="Xia E."/>
            <person name="Lu Y."/>
            <person name="Tai Y."/>
            <person name="She G."/>
            <person name="Sun J."/>
            <person name="Cao H."/>
            <person name="Tong W."/>
            <person name="Gao Q."/>
            <person name="Li Y."/>
            <person name="Deng W."/>
            <person name="Jiang X."/>
            <person name="Wang W."/>
            <person name="Chen Q."/>
            <person name="Zhang S."/>
            <person name="Li H."/>
            <person name="Wu J."/>
            <person name="Wang P."/>
            <person name="Li P."/>
            <person name="Shi C."/>
            <person name="Zheng F."/>
            <person name="Jian J."/>
            <person name="Huang B."/>
            <person name="Shan D."/>
            <person name="Shi M."/>
            <person name="Fang C."/>
            <person name="Yue Y."/>
            <person name="Li F."/>
            <person name="Li D."/>
            <person name="Wei S."/>
            <person name="Han B."/>
            <person name="Jiang C."/>
            <person name="Yin Y."/>
            <person name="Xia T."/>
            <person name="Zhang Z."/>
            <person name="Bennetzen J.L."/>
            <person name="Zhao S."/>
            <person name="Wan X."/>
        </authorList>
    </citation>
    <scope>NUCLEOTIDE SEQUENCE [LARGE SCALE GENOMIC DNA]</scope>
    <source>
        <strain evidence="4">cv. Shuchazao</strain>
        <tissue evidence="3">Leaf</tissue>
    </source>
</reference>
<gene>
    <name evidence="3" type="ORF">TEA_023781</name>
</gene>
<accession>A0A4V3WQ08</accession>
<dbReference type="InterPro" id="IPR044809">
    <property type="entry name" value="AUF1-like"/>
</dbReference>
<name>A0A4V3WQ08_CAMSN</name>
<feature type="domain" description="F-box" evidence="2">
    <location>
        <begin position="8"/>
        <end position="58"/>
    </location>
</feature>
<evidence type="ECO:0000313" key="4">
    <source>
        <dbReference type="Proteomes" id="UP000306102"/>
    </source>
</evidence>
<dbReference type="EMBL" id="SDRB02003066">
    <property type="protein sequence ID" value="THG18437.1"/>
    <property type="molecule type" value="Genomic_DNA"/>
</dbReference>
<protein>
    <recommendedName>
        <fullName evidence="2">F-box domain-containing protein</fullName>
    </recommendedName>
</protein>
<dbReference type="PROSITE" id="PS50181">
    <property type="entry name" value="FBOX"/>
    <property type="match status" value="1"/>
</dbReference>
<dbReference type="PANTHER" id="PTHR31215">
    <property type="entry name" value="OS05G0510400 PROTEIN-RELATED"/>
    <property type="match status" value="1"/>
</dbReference>
<sequence>MSFINEEDDEFDRLPDAILRLIFNKLHEVDPESLSRCNLVCKRFASLIPQVDNVYLTVPRKSLCGSYDQISKSSCIDCSHRSKSLFKSLIRKLITTPFRCLRRIITLKSSSSSRFDCSYHSPNEILKNFKEIQSLQIELPGYGGEIESINDGDSLLRWRAEFGSHLESCVILGSKSFDTPNHKQQQEEEDEEEEEAELTDDELKLRVVWTISCLIAASARHYLMQQVVSTHQMLQNVVVTDRSKQGRLNMKREQIEELRSKVNSSAELELSPMLERTPLPALKMKLWYVPVIELPASGCVMRGATLLVIRPVDGEKKAEESDGDLVERVWNGEGGGEEEGFSEAVWEMMKKKKSYTLEMNSF</sequence>
<keyword evidence="4" id="KW-1185">Reference proteome</keyword>
<dbReference type="InterPro" id="IPR001810">
    <property type="entry name" value="F-box_dom"/>
</dbReference>
<organism evidence="3 4">
    <name type="scientific">Camellia sinensis var. sinensis</name>
    <name type="common">China tea</name>
    <dbReference type="NCBI Taxonomy" id="542762"/>
    <lineage>
        <taxon>Eukaryota</taxon>
        <taxon>Viridiplantae</taxon>
        <taxon>Streptophyta</taxon>
        <taxon>Embryophyta</taxon>
        <taxon>Tracheophyta</taxon>
        <taxon>Spermatophyta</taxon>
        <taxon>Magnoliopsida</taxon>
        <taxon>eudicotyledons</taxon>
        <taxon>Gunneridae</taxon>
        <taxon>Pentapetalae</taxon>
        <taxon>asterids</taxon>
        <taxon>Ericales</taxon>
        <taxon>Theaceae</taxon>
        <taxon>Camellia</taxon>
    </lineage>
</organism>
<proteinExistence type="predicted"/>
<dbReference type="Proteomes" id="UP000306102">
    <property type="component" value="Unassembled WGS sequence"/>
</dbReference>
<dbReference type="SUPFAM" id="SSF81383">
    <property type="entry name" value="F-box domain"/>
    <property type="match status" value="1"/>
</dbReference>
<dbReference type="InterPro" id="IPR036047">
    <property type="entry name" value="F-box-like_dom_sf"/>
</dbReference>
<dbReference type="AlphaFoldDB" id="A0A4V3WQ08"/>